<dbReference type="EMBL" id="CP030750">
    <property type="protein sequence ID" value="AXA25376.1"/>
    <property type="molecule type" value="Genomic_DNA"/>
</dbReference>
<reference evidence="1 2" key="1">
    <citation type="submission" date="2018-06" db="EMBL/GenBank/DDBJ databases">
        <title>The genome of Pseudomonas putida NX-1, a lignin degrader.</title>
        <authorList>
            <person name="Xu Z."/>
        </authorList>
    </citation>
    <scope>NUCLEOTIDE SEQUENCE [LARGE SCALE GENOMIC DNA]</scope>
    <source>
        <strain evidence="1 2">NX-1</strain>
    </source>
</reference>
<proteinExistence type="predicted"/>
<dbReference type="AlphaFoldDB" id="A0AAD0L7X9"/>
<evidence type="ECO:0000313" key="1">
    <source>
        <dbReference type="EMBL" id="AXA25376.1"/>
    </source>
</evidence>
<protein>
    <recommendedName>
        <fullName evidence="3">DUF3077 domain-containing protein</fullName>
    </recommendedName>
</protein>
<dbReference type="Proteomes" id="UP000251617">
    <property type="component" value="Chromosome"/>
</dbReference>
<accession>A0AAD0L7X9</accession>
<dbReference type="RefSeq" id="WP_112898469.1">
    <property type="nucleotide sequence ID" value="NZ_CP030750.1"/>
</dbReference>
<evidence type="ECO:0000313" key="2">
    <source>
        <dbReference type="Proteomes" id="UP000251617"/>
    </source>
</evidence>
<sequence>MKKIVPDPPENLLRKFAVPAGKSLSTAILEGLVPIEEVLSNACHFMLHAYTDAYHAHDTCADVEVRQLMGASMRSLEIALGQADALVGALRQVPGSGFGAVH</sequence>
<organism evidence="1 2">
    <name type="scientific">Pseudomonas putida</name>
    <name type="common">Arthrobacter siderocapsulatus</name>
    <dbReference type="NCBI Taxonomy" id="303"/>
    <lineage>
        <taxon>Bacteria</taxon>
        <taxon>Pseudomonadati</taxon>
        <taxon>Pseudomonadota</taxon>
        <taxon>Gammaproteobacteria</taxon>
        <taxon>Pseudomonadales</taxon>
        <taxon>Pseudomonadaceae</taxon>
        <taxon>Pseudomonas</taxon>
    </lineage>
</organism>
<gene>
    <name evidence="1" type="ORF">C1S65_15065</name>
</gene>
<name>A0AAD0L7X9_PSEPU</name>
<evidence type="ECO:0008006" key="3">
    <source>
        <dbReference type="Google" id="ProtNLM"/>
    </source>
</evidence>